<feature type="domain" description="DUF5753" evidence="1">
    <location>
        <begin position="101"/>
        <end position="280"/>
    </location>
</feature>
<proteinExistence type="predicted"/>
<dbReference type="EMBL" id="VBUT01000005">
    <property type="protein sequence ID" value="TLF77692.1"/>
    <property type="molecule type" value="Genomic_DNA"/>
</dbReference>
<evidence type="ECO:0000313" key="3">
    <source>
        <dbReference type="Proteomes" id="UP000306378"/>
    </source>
</evidence>
<dbReference type="InterPro" id="IPR043917">
    <property type="entry name" value="DUF5753"/>
</dbReference>
<dbReference type="Pfam" id="PF19054">
    <property type="entry name" value="DUF5753"/>
    <property type="match status" value="1"/>
</dbReference>
<comment type="caution">
    <text evidence="2">The sequence shown here is derived from an EMBL/GenBank/DDBJ whole genome shotgun (WGS) entry which is preliminary data.</text>
</comment>
<evidence type="ECO:0000259" key="1">
    <source>
        <dbReference type="Pfam" id="PF19054"/>
    </source>
</evidence>
<evidence type="ECO:0000313" key="2">
    <source>
        <dbReference type="EMBL" id="TLF77692.1"/>
    </source>
</evidence>
<dbReference type="RefSeq" id="WP_040789266.1">
    <property type="nucleotide sequence ID" value="NZ_JADLPF010000003.1"/>
</dbReference>
<dbReference type="Proteomes" id="UP000306378">
    <property type="component" value="Unassembled WGS sequence"/>
</dbReference>
<reference evidence="2 3" key="1">
    <citation type="submission" date="2019-05" db="EMBL/GenBank/DDBJ databases">
        <title>Genomes sequences of two Nocardia cyriacigeorgica environmental isolates, type strains Nocardia asteroides ATCC 19247 and Nocardia cyriacigeorgica DSM 44484.</title>
        <authorList>
            <person name="Vautrin F."/>
            <person name="Bergeron E."/>
            <person name="Dubost A."/>
            <person name="Abrouk D."/>
            <person name="Rodriguez Nava V."/>
            <person name="Pujic P."/>
        </authorList>
    </citation>
    <scope>NUCLEOTIDE SEQUENCE [LARGE SCALE GENOMIC DNA]</scope>
    <source>
        <strain evidence="2 3">EML 446</strain>
    </source>
</reference>
<gene>
    <name evidence="2" type="ORF">FEK34_15435</name>
</gene>
<accession>A0A5R8NPT1</accession>
<sequence>MKSPTVARWELLLRINQWKTAQQIDVKTAAKALGITTNHWHQLMSDRRALTDDNFHALLKLFGIAAADNEERQLLEALRADARERGWWMDYSALFDTETLRLFGLEHGAKAIQSYEGLIVPGLLQTVDYARAIMDSDIARIRPVDADLYIDARMKRQERLAGEDPLELTALIHEAALHQLTGSPEVVAGQLRHLNEMARRDTIEVRIVPFTAPRRPILSGSPFHIIHFASPMLPSLAWHESVATRGIIDDASRVRELRILFDRQLDLALSPEDSAALIQQVADRIA</sequence>
<organism evidence="2 3">
    <name type="scientific">Nocardia cyriacigeorgica</name>
    <dbReference type="NCBI Taxonomy" id="135487"/>
    <lineage>
        <taxon>Bacteria</taxon>
        <taxon>Bacillati</taxon>
        <taxon>Actinomycetota</taxon>
        <taxon>Actinomycetes</taxon>
        <taxon>Mycobacteriales</taxon>
        <taxon>Nocardiaceae</taxon>
        <taxon>Nocardia</taxon>
    </lineage>
</organism>
<dbReference type="AlphaFoldDB" id="A0A5R8NPT1"/>
<name>A0A5R8NPT1_9NOCA</name>
<protein>
    <submittedName>
        <fullName evidence="2">Transcriptional regulator</fullName>
    </submittedName>
</protein>